<keyword evidence="2" id="KW-1185">Reference proteome</keyword>
<evidence type="ECO:0000313" key="2">
    <source>
        <dbReference type="Proteomes" id="UP001642464"/>
    </source>
</evidence>
<accession>A0ABP0QEY1</accession>
<name>A0ABP0QEY1_9DINO</name>
<protein>
    <submittedName>
        <fullName evidence="1">Uncharacterized protein</fullName>
    </submittedName>
</protein>
<proteinExistence type="predicted"/>
<organism evidence="1 2">
    <name type="scientific">Durusdinium trenchii</name>
    <dbReference type="NCBI Taxonomy" id="1381693"/>
    <lineage>
        <taxon>Eukaryota</taxon>
        <taxon>Sar</taxon>
        <taxon>Alveolata</taxon>
        <taxon>Dinophyceae</taxon>
        <taxon>Suessiales</taxon>
        <taxon>Symbiodiniaceae</taxon>
        <taxon>Durusdinium</taxon>
    </lineage>
</organism>
<sequence>MTNLLTREERTLLGHHVEPQQKSATTYNRDSQILLMYKVQRVLDLIKSGQLKPDASRAERLSMMFEENESNVVPLKGVELAEEKPLNLESDDDSNDADLSDEDHACLDLGNQERGTSADGTKNVDAAIKELAHHPEVQFLMMSTLREPERTSDTIPRQRDDKFASQRPVYFIEFCAGSAALSAEVRRAGFKVIPIDHVHNRHRTLATIVSLDLAADASRDLVLSMLTDLQPFAVHFGLPCGTCSRARDKALPKHLRDRFGAPPPLRDAEFLMGFPHLTGVNLQKVTQANRLYANAVIFLHACFRLGIRVCIENPQRSWLWGILLALVREQNDPAFLHCFAHLVKVDFHSCIHGSQRAKKTRFLASKGLYDSLAGECPGDHEHLPWTIEQTGSGLRFATADEAQYPQLLCSRMAQCLTASATTLGHNVVQQPSTSQQTRHSLGNQTVKAKPLICEFERFVHSDVPLTTEGHKLLASPLPGGSNAEMPQNKRLRMTFKYGVQWKPEDFLEHAKQVSHPRSPQQMLPDYLKEAMFHVLSNSAVEASKHRLQVILAIRSKCNELKAEETAWKNSLDTRQLFLLIGSPRSTPWKIFSRQRNGPFSEQQMTEHLGTTAWLLNPRFILYQGEERKVRAIDDCSRSGLNGAYSSTSFHAPVLVFTDAAWGDGNASAGAVVRIPERCDTFVFEVSIPEELQSMWLEDVGDQIVTQLEFFAYLAVRVKYLDELLNKLAISWIDNE</sequence>
<reference evidence="1 2" key="1">
    <citation type="submission" date="2024-02" db="EMBL/GenBank/DDBJ databases">
        <authorList>
            <person name="Chen Y."/>
            <person name="Shah S."/>
            <person name="Dougan E. K."/>
            <person name="Thang M."/>
            <person name="Chan C."/>
        </authorList>
    </citation>
    <scope>NUCLEOTIDE SEQUENCE [LARGE SCALE GENOMIC DNA]</scope>
</reference>
<comment type="caution">
    <text evidence="1">The sequence shown here is derived from an EMBL/GenBank/DDBJ whole genome shotgun (WGS) entry which is preliminary data.</text>
</comment>
<gene>
    <name evidence="1" type="ORF">SCF082_LOCUS40944</name>
</gene>
<feature type="non-terminal residue" evidence="1">
    <location>
        <position position="735"/>
    </location>
</feature>
<dbReference type="Proteomes" id="UP001642464">
    <property type="component" value="Unassembled WGS sequence"/>
</dbReference>
<dbReference type="EMBL" id="CAXAMM010039460">
    <property type="protein sequence ID" value="CAK9086568.1"/>
    <property type="molecule type" value="Genomic_DNA"/>
</dbReference>
<evidence type="ECO:0000313" key="1">
    <source>
        <dbReference type="EMBL" id="CAK9086568.1"/>
    </source>
</evidence>